<evidence type="ECO:0000313" key="2">
    <source>
        <dbReference type="Proteomes" id="UP001500729"/>
    </source>
</evidence>
<accession>A0ABP3N902</accession>
<evidence type="ECO:0000313" key="1">
    <source>
        <dbReference type="EMBL" id="GAA0536259.1"/>
    </source>
</evidence>
<dbReference type="InterPro" id="IPR003673">
    <property type="entry name" value="CoA-Trfase_fam_III"/>
</dbReference>
<keyword evidence="2" id="KW-1185">Reference proteome</keyword>
<dbReference type="Gene3D" id="3.40.50.10540">
    <property type="entry name" value="Crotonobetainyl-coa:carnitine coa-transferase, domain 1"/>
    <property type="match status" value="2"/>
</dbReference>
<reference evidence="2" key="1">
    <citation type="journal article" date="2019" name="Int. J. Syst. Evol. Microbiol.">
        <title>The Global Catalogue of Microorganisms (GCM) 10K type strain sequencing project: providing services to taxonomists for standard genome sequencing and annotation.</title>
        <authorList>
            <consortium name="The Broad Institute Genomics Platform"/>
            <consortium name="The Broad Institute Genome Sequencing Center for Infectious Disease"/>
            <person name="Wu L."/>
            <person name="Ma J."/>
        </authorList>
    </citation>
    <scope>NUCLEOTIDE SEQUENCE [LARGE SCALE GENOMIC DNA]</scope>
    <source>
        <strain evidence="2">JCM 10303</strain>
    </source>
</reference>
<dbReference type="SUPFAM" id="SSF89796">
    <property type="entry name" value="CoA-transferase family III (CaiB/BaiF)"/>
    <property type="match status" value="2"/>
</dbReference>
<evidence type="ECO:0008006" key="3">
    <source>
        <dbReference type="Google" id="ProtNLM"/>
    </source>
</evidence>
<dbReference type="PANTHER" id="PTHR48228">
    <property type="entry name" value="SUCCINYL-COA--D-CITRAMALATE COA-TRANSFERASE"/>
    <property type="match status" value="1"/>
</dbReference>
<comment type="caution">
    <text evidence="1">The sequence shown here is derived from an EMBL/GenBank/DDBJ whole genome shotgun (WGS) entry which is preliminary data.</text>
</comment>
<dbReference type="InterPro" id="IPR023606">
    <property type="entry name" value="CoA-Trfase_III_dom_1_sf"/>
</dbReference>
<dbReference type="PANTHER" id="PTHR48228:SF5">
    <property type="entry name" value="ALPHA-METHYLACYL-COA RACEMASE"/>
    <property type="match status" value="1"/>
</dbReference>
<dbReference type="Gene3D" id="3.30.1540.10">
    <property type="entry name" value="formyl-coa transferase, domain 3"/>
    <property type="match status" value="1"/>
</dbReference>
<dbReference type="InterPro" id="IPR044855">
    <property type="entry name" value="CoA-Trfase_III_dom3_sf"/>
</dbReference>
<gene>
    <name evidence="1" type="ORF">GCM10009533_39330</name>
</gene>
<sequence>MTAGPFLNAVQELAPFDHGPLSGMQYARGDDSPTGFGVTQRLIDAHLGLLGAGRAAAAQCDPGVTTLSGPDGSVELRLRGACGTDPDRVFRESTAQARCGLMSVHSRAEPAVRRIGVDYASVLAGVTAVQGVLAATLARLRGAPVGAVELALEHAAVMSVAQYIGAASASEDAEKLLPGAQDGRPRPPFASSDGVLFELEALDVEPWQRFWAEIGAPIEAVSRSWRPFVLRYPGAVSPLAPGLAEALGEHDFAGITEIAERAGMSVCRVRTVAERRADPDLWPSRGSGAPWEFAPAAVPAEPAAHSDRLSAGELPLAGMRIVESSRRVQGPMATRLLSLLGAEIIRIEPPGGDPLRGIPPMAGDVSARFVALNHAKRIVEIDIKDPAGQRSVLELVRDADVFLHNWAPGKAAQFGLDAEHMHEVNPRLVYAYASGWGSALGERPPLGTDFMVQAHAGVADAVTPDGEDRHPSLMTLLDVLGGFVAAEGVLAGLVSVRRNGSGCRVDTSLLSAATTLLAERLAGANPESTALDEVFRTADGLLAVCADEEEVERLTAATGLAPAPGTRPADLTERLRTALAARPAHEWERVLGRHAVPAAQVEIDLADLPRREDFADVFQHHGCAVVASPWRFQ</sequence>
<dbReference type="InterPro" id="IPR050509">
    <property type="entry name" value="CoA-transferase_III"/>
</dbReference>
<dbReference type="RefSeq" id="WP_009947023.1">
    <property type="nucleotide sequence ID" value="NZ_BAAAGS010000026.1"/>
</dbReference>
<protein>
    <recommendedName>
        <fullName evidence="3">Crotonobetainyl-CoA:carnitine CoA-transferase CaiB-like acyl-CoA transferase</fullName>
    </recommendedName>
</protein>
<dbReference type="Proteomes" id="UP001500729">
    <property type="component" value="Unassembled WGS sequence"/>
</dbReference>
<organism evidence="1 2">
    <name type="scientific">Saccharopolyspora erythraea</name>
    <name type="common">Streptomyces erythraeus</name>
    <dbReference type="NCBI Taxonomy" id="1836"/>
    <lineage>
        <taxon>Bacteria</taxon>
        <taxon>Bacillati</taxon>
        <taxon>Actinomycetota</taxon>
        <taxon>Actinomycetes</taxon>
        <taxon>Pseudonocardiales</taxon>
        <taxon>Pseudonocardiaceae</taxon>
        <taxon>Saccharopolyspora</taxon>
    </lineage>
</organism>
<dbReference type="Pfam" id="PF02515">
    <property type="entry name" value="CoA_transf_3"/>
    <property type="match status" value="2"/>
</dbReference>
<proteinExistence type="predicted"/>
<dbReference type="EMBL" id="BAAAGS010000026">
    <property type="protein sequence ID" value="GAA0536259.1"/>
    <property type="molecule type" value="Genomic_DNA"/>
</dbReference>
<name>A0ABP3N902_SACER</name>